<proteinExistence type="predicted"/>
<dbReference type="PATRIC" id="fig|713887.8.peg.746"/>
<dbReference type="AlphaFoldDB" id="D3EPU0"/>
<gene>
    <name evidence="1" type="ordered locus">UCYN_07980</name>
</gene>
<dbReference type="InterPro" id="IPR040003">
    <property type="entry name" value="PG18-like"/>
</dbReference>
<dbReference type="PANTHER" id="PTHR35745">
    <property type="entry name" value="BNACNNG14650D PROTEIN"/>
    <property type="match status" value="1"/>
</dbReference>
<dbReference type="EMBL" id="CP001842">
    <property type="protein sequence ID" value="ADB95490.1"/>
    <property type="molecule type" value="Genomic_DNA"/>
</dbReference>
<organism evidence="2">
    <name type="scientific">Atelocyanobacterium thalassa (isolate ALOHA)</name>
    <dbReference type="NCBI Taxonomy" id="1453429"/>
    <lineage>
        <taxon>Bacteria</taxon>
        <taxon>Bacillati</taxon>
        <taxon>Cyanobacteriota</taxon>
        <taxon>Cyanophyceae</taxon>
        <taxon>Oscillatoriophycideae</taxon>
        <taxon>Chroococcales</taxon>
        <taxon>Aphanothecaceae</taxon>
        <taxon>Candidatus Atelocyanobacterium</taxon>
        <taxon>Candidatus Atelocyanobacterium thalassae</taxon>
    </lineage>
</organism>
<reference evidence="1 2" key="1">
    <citation type="journal article" date="2010" name="Nature">
        <title>Metabolic streamlining in an open-ocean nitrogen-fixing cyanobacterium.</title>
        <authorList>
            <person name="Tripp H.J."/>
            <person name="Bench S.R."/>
            <person name="Turk K.A."/>
            <person name="Foster R.A."/>
            <person name="Desany B.A."/>
            <person name="Niazi F."/>
            <person name="Affourtit J.P."/>
            <person name="Zehr J.P."/>
        </authorList>
    </citation>
    <scope>NUCLEOTIDE SEQUENCE [LARGE SCALE GENOMIC DNA]</scope>
    <source>
        <strain evidence="2">ALOHA</strain>
    </source>
</reference>
<protein>
    <recommendedName>
        <fullName evidence="3">Thylakoid lumen protein</fullName>
    </recommendedName>
</protein>
<evidence type="ECO:0008006" key="3">
    <source>
        <dbReference type="Google" id="ProtNLM"/>
    </source>
</evidence>
<dbReference type="Proteomes" id="UP000001405">
    <property type="component" value="Chromosome"/>
</dbReference>
<dbReference type="GO" id="GO:0010027">
    <property type="term" value="P:thylakoid membrane organization"/>
    <property type="evidence" value="ECO:0007669"/>
    <property type="project" value="InterPro"/>
</dbReference>
<sequence>MNNSVLNAFFLGRAFAEVLSEKIEESLTNTLSELSKLNAEQKEILNDFVQEVQTRAKTNFTQDDFSNATVNDFSSIDLQETIDDLRAEIARLKVELKNYQN</sequence>
<accession>D3EPU0</accession>
<dbReference type="KEGG" id="cyu:UCYN_07980"/>
<dbReference type="OrthoDB" id="531776at2"/>
<dbReference type="Pfam" id="PF20711">
    <property type="entry name" value="DUF6825"/>
    <property type="match status" value="1"/>
</dbReference>
<name>D3EPU0_ATETH</name>
<keyword evidence="2" id="KW-1185">Reference proteome</keyword>
<dbReference type="HOGENOM" id="CLU_172624_0_0_3"/>
<dbReference type="RefSeq" id="WP_012954177.1">
    <property type="nucleotide sequence ID" value="NC_013771.1"/>
</dbReference>
<evidence type="ECO:0000313" key="1">
    <source>
        <dbReference type="EMBL" id="ADB95490.1"/>
    </source>
</evidence>
<dbReference type="PANTHER" id="PTHR35745:SF1">
    <property type="entry name" value="OS04G0513000 PROTEIN"/>
    <property type="match status" value="1"/>
</dbReference>
<dbReference type="STRING" id="1453429.UCYN_07980"/>
<evidence type="ECO:0000313" key="2">
    <source>
        <dbReference type="Proteomes" id="UP000001405"/>
    </source>
</evidence>